<evidence type="ECO:0000256" key="1">
    <source>
        <dbReference type="SAM" id="SignalP"/>
    </source>
</evidence>
<organism evidence="2 3">
    <name type="scientific">Halovulum marinum</name>
    <dbReference type="NCBI Taxonomy" id="2662447"/>
    <lineage>
        <taxon>Bacteria</taxon>
        <taxon>Pseudomonadati</taxon>
        <taxon>Pseudomonadota</taxon>
        <taxon>Alphaproteobacteria</taxon>
        <taxon>Rhodobacterales</taxon>
        <taxon>Paracoccaceae</taxon>
        <taxon>Halovulum</taxon>
    </lineage>
</organism>
<keyword evidence="3" id="KW-1185">Reference proteome</keyword>
<keyword evidence="1" id="KW-0732">Signal</keyword>
<feature type="signal peptide" evidence="1">
    <location>
        <begin position="1"/>
        <end position="18"/>
    </location>
</feature>
<dbReference type="Proteomes" id="UP000474957">
    <property type="component" value="Unassembled WGS sequence"/>
</dbReference>
<proteinExistence type="predicted"/>
<sequence>MRLLISLALIALAQAALACPPPEDRSDERAALHTRLLSARTEAEADRIAGELWRIWLDAPDARAQGLLDLGIAARERQALAESEATLDALIGYCPAYAEGFNQRAFTRYLRGDHAGSLADLEVVLDADPYHFGALSGRALNLMRQGRAGPAQRALRDAVRVHPFLRERQLIVDDGSADPI</sequence>
<dbReference type="PROSITE" id="PS51257">
    <property type="entry name" value="PROKAR_LIPOPROTEIN"/>
    <property type="match status" value="1"/>
</dbReference>
<comment type="caution">
    <text evidence="2">The sequence shown here is derived from an EMBL/GenBank/DDBJ whole genome shotgun (WGS) entry which is preliminary data.</text>
</comment>
<reference evidence="2 3" key="1">
    <citation type="submission" date="2019-10" db="EMBL/GenBank/DDBJ databases">
        <title>Cognatihalovulum marinum gen. nov. sp. nov., a new member of the family Rhodobacteraceae isolated from deep seawater of the Northwest Indian Ocean.</title>
        <authorList>
            <person name="Ruan C."/>
            <person name="Wang J."/>
            <person name="Zheng X."/>
            <person name="Song L."/>
            <person name="Zhu Y."/>
            <person name="Huang Y."/>
            <person name="Lu Z."/>
            <person name="Du W."/>
            <person name="Huang L."/>
            <person name="Dai X."/>
        </authorList>
    </citation>
    <scope>NUCLEOTIDE SEQUENCE [LARGE SCALE GENOMIC DNA]</scope>
    <source>
        <strain evidence="2 3">2CG4</strain>
    </source>
</reference>
<gene>
    <name evidence="2" type="ORF">GE300_18245</name>
</gene>
<name>A0A6L5Z4P5_9RHOB</name>
<dbReference type="EMBL" id="WIND01000020">
    <property type="protein sequence ID" value="MSU91523.1"/>
    <property type="molecule type" value="Genomic_DNA"/>
</dbReference>
<evidence type="ECO:0000313" key="3">
    <source>
        <dbReference type="Proteomes" id="UP000474957"/>
    </source>
</evidence>
<protein>
    <submittedName>
        <fullName evidence="2">Uncharacterized protein</fullName>
    </submittedName>
</protein>
<dbReference type="RefSeq" id="WP_154448765.1">
    <property type="nucleotide sequence ID" value="NZ_WIND01000020.1"/>
</dbReference>
<dbReference type="Gene3D" id="1.25.40.10">
    <property type="entry name" value="Tetratricopeptide repeat domain"/>
    <property type="match status" value="1"/>
</dbReference>
<evidence type="ECO:0000313" key="2">
    <source>
        <dbReference type="EMBL" id="MSU91523.1"/>
    </source>
</evidence>
<accession>A0A6L5Z4P5</accession>
<dbReference type="InterPro" id="IPR011990">
    <property type="entry name" value="TPR-like_helical_dom_sf"/>
</dbReference>
<feature type="chain" id="PRO_5026914535" evidence="1">
    <location>
        <begin position="19"/>
        <end position="180"/>
    </location>
</feature>
<dbReference type="SUPFAM" id="SSF48452">
    <property type="entry name" value="TPR-like"/>
    <property type="match status" value="1"/>
</dbReference>
<dbReference type="AlphaFoldDB" id="A0A6L5Z4P5"/>